<dbReference type="EMBL" id="JAIWJX010000002">
    <property type="protein sequence ID" value="MCK6256360.1"/>
    <property type="molecule type" value="Genomic_DNA"/>
</dbReference>
<evidence type="ECO:0000313" key="1">
    <source>
        <dbReference type="EMBL" id="MCK6256360.1"/>
    </source>
</evidence>
<gene>
    <name evidence="1" type="ORF">LCY76_07095</name>
</gene>
<protein>
    <submittedName>
        <fullName evidence="1">Uncharacterized protein</fullName>
    </submittedName>
</protein>
<dbReference type="RefSeq" id="WP_248252047.1">
    <property type="nucleotide sequence ID" value="NZ_JAIWJX010000002.1"/>
</dbReference>
<organism evidence="1 2">
    <name type="scientific">Fictibacillus marinisediminis</name>
    <dbReference type="NCBI Taxonomy" id="2878389"/>
    <lineage>
        <taxon>Bacteria</taxon>
        <taxon>Bacillati</taxon>
        <taxon>Bacillota</taxon>
        <taxon>Bacilli</taxon>
        <taxon>Bacillales</taxon>
        <taxon>Fictibacillaceae</taxon>
        <taxon>Fictibacillus</taxon>
    </lineage>
</organism>
<keyword evidence="2" id="KW-1185">Reference proteome</keyword>
<sequence length="185" mass="20541">MRKLVTALITLSVLFGAGLTYYNVSASGTYDDLPKEKKEIMERKAIDKEKARKDNISKKDGVNGPLVVQHDRAVTAQILSHVEDPVNDQTTNFTNGWVSPIKDNEMKGKNVTVEAGSGKKDSLQGMMIVKTEDNNRKFIQEKKYKTPSKHGPVKITAVDGFDLTLQAEDGKKWVFNVPTGAFKDL</sequence>
<dbReference type="AlphaFoldDB" id="A0A9X2BD66"/>
<proteinExistence type="predicted"/>
<reference evidence="1" key="1">
    <citation type="submission" date="2021-09" db="EMBL/GenBank/DDBJ databases">
        <title>Genome analysis of Fictibacillus sp. KIGAM418 isolated from marine sediment.</title>
        <authorList>
            <person name="Seo M.-J."/>
            <person name="Cho E.-S."/>
            <person name="Hwang C.Y."/>
        </authorList>
    </citation>
    <scope>NUCLEOTIDE SEQUENCE</scope>
    <source>
        <strain evidence="1">KIGAM418</strain>
    </source>
</reference>
<name>A0A9X2BD66_9BACL</name>
<comment type="caution">
    <text evidence="1">The sequence shown here is derived from an EMBL/GenBank/DDBJ whole genome shotgun (WGS) entry which is preliminary data.</text>
</comment>
<evidence type="ECO:0000313" key="2">
    <source>
        <dbReference type="Proteomes" id="UP001139011"/>
    </source>
</evidence>
<dbReference type="Proteomes" id="UP001139011">
    <property type="component" value="Unassembled WGS sequence"/>
</dbReference>
<accession>A0A9X2BD66</accession>